<dbReference type="RefSeq" id="WP_051498141.1">
    <property type="nucleotide sequence ID" value="NZ_CBTK010000302.1"/>
</dbReference>
<dbReference type="Gene3D" id="3.90.1570.10">
    <property type="entry name" value="tt1808, chain A"/>
    <property type="match status" value="1"/>
</dbReference>
<keyword evidence="3" id="KW-1185">Reference proteome</keyword>
<dbReference type="PANTHER" id="PTHR36558">
    <property type="entry name" value="GLR1098 PROTEIN"/>
    <property type="match status" value="1"/>
</dbReference>
<reference evidence="2 3" key="1">
    <citation type="journal article" date="2014" name="ISME J.">
        <title>Candidatus Competibacter-lineage genomes retrieved from metagenomes reveal functional metabolic diversity.</title>
        <authorList>
            <person name="McIlroy S.J."/>
            <person name="Albertsen M."/>
            <person name="Andresen E.K."/>
            <person name="Saunders A.M."/>
            <person name="Kristiansen R."/>
            <person name="Stokholm-Bjerregaard M."/>
            <person name="Nielsen K.L."/>
            <person name="Nielsen P.H."/>
        </authorList>
    </citation>
    <scope>NUCLEOTIDE SEQUENCE [LARGE SCALE GENOMIC DNA]</scope>
    <source>
        <strain evidence="2 3">Run_B_J11</strain>
    </source>
</reference>
<dbReference type="PANTHER" id="PTHR36558:SF1">
    <property type="entry name" value="RESTRICTION ENDONUCLEASE DOMAIN-CONTAINING PROTEIN-RELATED"/>
    <property type="match status" value="1"/>
</dbReference>
<dbReference type="OrthoDB" id="26750at2"/>
<gene>
    <name evidence="2" type="ORF">BN874_830025</name>
</gene>
<feature type="domain" description="Putative restriction endonuclease" evidence="1">
    <location>
        <begin position="12"/>
        <end position="174"/>
    </location>
</feature>
<protein>
    <recommendedName>
        <fullName evidence="1">Putative restriction endonuclease domain-containing protein</fullName>
    </recommendedName>
</protein>
<dbReference type="EMBL" id="CBTK010000302">
    <property type="protein sequence ID" value="CDH47472.1"/>
    <property type="molecule type" value="Genomic_DNA"/>
</dbReference>
<dbReference type="CDD" id="cd06260">
    <property type="entry name" value="DUF820-like"/>
    <property type="match status" value="1"/>
</dbReference>
<organism evidence="2 3">
    <name type="scientific">Candidatus Contendobacter odensis Run_B_J11</name>
    <dbReference type="NCBI Taxonomy" id="1400861"/>
    <lineage>
        <taxon>Bacteria</taxon>
        <taxon>Pseudomonadati</taxon>
        <taxon>Pseudomonadota</taxon>
        <taxon>Gammaproteobacteria</taxon>
        <taxon>Candidatus Competibacteraceae</taxon>
        <taxon>Candidatus Contendibacter</taxon>
    </lineage>
</organism>
<evidence type="ECO:0000313" key="3">
    <source>
        <dbReference type="Proteomes" id="UP000019184"/>
    </source>
</evidence>
<dbReference type="AlphaFoldDB" id="A0A7U7GFJ3"/>
<dbReference type="InterPro" id="IPR008538">
    <property type="entry name" value="Uma2"/>
</dbReference>
<dbReference type="Proteomes" id="UP000019184">
    <property type="component" value="Unassembled WGS sequence"/>
</dbReference>
<comment type="caution">
    <text evidence="2">The sequence shown here is derived from an EMBL/GenBank/DDBJ whole genome shotgun (WGS) entry which is preliminary data.</text>
</comment>
<accession>A0A7U7GFJ3</accession>
<evidence type="ECO:0000313" key="2">
    <source>
        <dbReference type="EMBL" id="CDH47472.1"/>
    </source>
</evidence>
<dbReference type="InterPro" id="IPR012296">
    <property type="entry name" value="Nuclease_put_TT1808"/>
</dbReference>
<dbReference type="SUPFAM" id="SSF52980">
    <property type="entry name" value="Restriction endonuclease-like"/>
    <property type="match status" value="1"/>
</dbReference>
<dbReference type="InterPro" id="IPR011335">
    <property type="entry name" value="Restrct_endonuc-II-like"/>
</dbReference>
<proteinExistence type="predicted"/>
<evidence type="ECO:0000259" key="1">
    <source>
        <dbReference type="Pfam" id="PF05685"/>
    </source>
</evidence>
<dbReference type="Pfam" id="PF05685">
    <property type="entry name" value="Uma2"/>
    <property type="match status" value="1"/>
</dbReference>
<name>A0A7U7GFJ3_9GAMM</name>
<sequence length="200" mass="22865">MSQPASRLSFSFDDYLTWEQCQAQRHEFVCGEVFAMAGGSDLHNEVAGNLYVMLRQHLRGSPCRVYMADVKVRVETADCSFYPDVLVTRAEHDRADRYVKRSPLLVVEVLSPTTATFDLGEKFAAYRQLDSLQECVLVDPERVRVQIYRRRDNQWIVDSAGPGQRLRLESIDLECPVEAVYEDLSEPSAVGMAEEQERRP</sequence>